<dbReference type="Proteomes" id="UP000514716">
    <property type="component" value="Chromosome"/>
</dbReference>
<dbReference type="AlphaFoldDB" id="A0A7D7MCH5"/>
<dbReference type="RefSeq" id="WP_182092849.1">
    <property type="nucleotide sequence ID" value="NZ_CP059540.1"/>
</dbReference>
<feature type="domain" description="N-acetyltransferase" evidence="1">
    <location>
        <begin position="101"/>
        <end position="253"/>
    </location>
</feature>
<accession>A0A7D7MCH5</accession>
<evidence type="ECO:0000313" key="2">
    <source>
        <dbReference type="EMBL" id="QMT18215.1"/>
    </source>
</evidence>
<dbReference type="GO" id="GO:0016747">
    <property type="term" value="F:acyltransferase activity, transferring groups other than amino-acyl groups"/>
    <property type="evidence" value="ECO:0007669"/>
    <property type="project" value="InterPro"/>
</dbReference>
<dbReference type="PROSITE" id="PS51186">
    <property type="entry name" value="GNAT"/>
    <property type="match status" value="1"/>
</dbReference>
<name>A0A7D7MCH5_PLAMR</name>
<proteinExistence type="predicted"/>
<reference evidence="2 3" key="1">
    <citation type="submission" date="2020-07" db="EMBL/GenBank/DDBJ databases">
        <title>Screening of a cold-adapted Planococcus bacterium producing protease in traditional shrimp paste and protease identification by genome sequencing.</title>
        <authorList>
            <person name="Gao R."/>
            <person name="Leng W."/>
            <person name="Chu Q."/>
            <person name="Wu X."/>
            <person name="Liu H."/>
            <person name="Li X."/>
        </authorList>
    </citation>
    <scope>NUCLEOTIDE SEQUENCE [LARGE SCALE GENOMIC DNA]</scope>
    <source>
        <strain evidence="2 3">XJ11</strain>
    </source>
</reference>
<dbReference type="CDD" id="cd04301">
    <property type="entry name" value="NAT_SF"/>
    <property type="match status" value="1"/>
</dbReference>
<dbReference type="InterPro" id="IPR016181">
    <property type="entry name" value="Acyl_CoA_acyltransferase"/>
</dbReference>
<dbReference type="InterPro" id="IPR000182">
    <property type="entry name" value="GNAT_dom"/>
</dbReference>
<gene>
    <name evidence="2" type="ORF">H1Q58_04120</name>
</gene>
<protein>
    <submittedName>
        <fullName evidence="2">GNAT family N-acetyltransferase</fullName>
    </submittedName>
</protein>
<organism evidence="2 3">
    <name type="scientific">Planococcus maritimus</name>
    <dbReference type="NCBI Taxonomy" id="192421"/>
    <lineage>
        <taxon>Bacteria</taxon>
        <taxon>Bacillati</taxon>
        <taxon>Bacillota</taxon>
        <taxon>Bacilli</taxon>
        <taxon>Bacillales</taxon>
        <taxon>Caryophanaceae</taxon>
        <taxon>Planococcus</taxon>
    </lineage>
</organism>
<dbReference type="EMBL" id="CP059540">
    <property type="protein sequence ID" value="QMT18215.1"/>
    <property type="molecule type" value="Genomic_DNA"/>
</dbReference>
<evidence type="ECO:0000313" key="3">
    <source>
        <dbReference type="Proteomes" id="UP000514716"/>
    </source>
</evidence>
<dbReference type="Gene3D" id="3.40.630.30">
    <property type="match status" value="1"/>
</dbReference>
<sequence length="253" mass="29441">MVKIFTTREAKILDGTPHYLVIEEIGEIDSAKHFEEVLSELMKYIREKEIQSVSVVLNEQEVEYTPYAELLGQFSFERQETQFFYRRDLSKFKDIEMKSAFAVKSLKEIDSDIFLKTWAEASSGSLNASTPFSTLSMQKEFEGLQTELGPDYEKNCLVIFYRNQAVGVTMPQIEEGTIDEGRLFYFGIIPAFRNRGWGKYLHKLSLHFLKQMGAAYYIGATGQNNIPMQRIFETNACELMERKFIYRWKDSVK</sequence>
<keyword evidence="3" id="KW-1185">Reference proteome</keyword>
<dbReference type="SUPFAM" id="SSF55729">
    <property type="entry name" value="Acyl-CoA N-acyltransferases (Nat)"/>
    <property type="match status" value="1"/>
</dbReference>
<keyword evidence="2" id="KW-0808">Transferase</keyword>
<evidence type="ECO:0000259" key="1">
    <source>
        <dbReference type="PROSITE" id="PS51186"/>
    </source>
</evidence>
<dbReference type="Pfam" id="PF00583">
    <property type="entry name" value="Acetyltransf_1"/>
    <property type="match status" value="1"/>
</dbReference>
<dbReference type="KEGG" id="pdec:H1Q58_04120"/>